<dbReference type="InterPro" id="IPR013260">
    <property type="entry name" value="mRNA_splic_SYF2"/>
</dbReference>
<feature type="compositionally biased region" description="Basic and acidic residues" evidence="10">
    <location>
        <begin position="131"/>
        <end position="144"/>
    </location>
</feature>
<dbReference type="PANTHER" id="PTHR13264:SF5">
    <property type="entry name" value="PRE-MRNA-SPLICING FACTOR SYF2"/>
    <property type="match status" value="1"/>
</dbReference>
<accession>A0A9P3PQ98</accession>
<dbReference type="GO" id="GO:0000974">
    <property type="term" value="C:Prp19 complex"/>
    <property type="evidence" value="ECO:0007669"/>
    <property type="project" value="TreeGrafter"/>
</dbReference>
<evidence type="ECO:0000256" key="3">
    <source>
        <dbReference type="ARBA" id="ARBA00010028"/>
    </source>
</evidence>
<dbReference type="PANTHER" id="PTHR13264">
    <property type="entry name" value="GCIP-INTERACTING PROTEIN P29"/>
    <property type="match status" value="1"/>
</dbReference>
<gene>
    <name evidence="11" type="primary">syf2</name>
    <name evidence="11" type="ORF">LshimejAT787_0703110</name>
</gene>
<reference evidence="11" key="1">
    <citation type="submission" date="2022-07" db="EMBL/GenBank/DDBJ databases">
        <title>The genome of Lyophyllum shimeji provides insight into the initial evolution of ectomycorrhizal fungal genome.</title>
        <authorList>
            <person name="Kobayashi Y."/>
            <person name="Shibata T."/>
            <person name="Hirakawa H."/>
            <person name="Shigenobu S."/>
            <person name="Nishiyama T."/>
            <person name="Yamada A."/>
            <person name="Hasebe M."/>
            <person name="Kawaguchi M."/>
        </authorList>
    </citation>
    <scope>NUCLEOTIDE SEQUENCE</scope>
    <source>
        <strain evidence="11">AT787</strain>
    </source>
</reference>
<keyword evidence="8 9" id="KW-0539">Nucleus</keyword>
<name>A0A9P3PQ98_LYOSH</name>
<dbReference type="Pfam" id="PF08231">
    <property type="entry name" value="SYF2"/>
    <property type="match status" value="1"/>
</dbReference>
<dbReference type="GO" id="GO:0071013">
    <property type="term" value="C:catalytic step 2 spliceosome"/>
    <property type="evidence" value="ECO:0007669"/>
    <property type="project" value="TreeGrafter"/>
</dbReference>
<keyword evidence="12" id="KW-1185">Reference proteome</keyword>
<feature type="region of interest" description="Disordered" evidence="10">
    <location>
        <begin position="45"/>
        <end position="155"/>
    </location>
</feature>
<evidence type="ECO:0000256" key="8">
    <source>
        <dbReference type="ARBA" id="ARBA00023242"/>
    </source>
</evidence>
<comment type="function">
    <text evidence="1 9">Involved in pre-mRNA splicing.</text>
</comment>
<evidence type="ECO:0000256" key="5">
    <source>
        <dbReference type="ARBA" id="ARBA00022664"/>
    </source>
</evidence>
<keyword evidence="7 9" id="KW-0508">mRNA splicing</keyword>
<feature type="region of interest" description="Disordered" evidence="10">
    <location>
        <begin position="1"/>
        <end position="33"/>
    </location>
</feature>
<dbReference type="Proteomes" id="UP001063166">
    <property type="component" value="Unassembled WGS sequence"/>
</dbReference>
<evidence type="ECO:0000256" key="1">
    <source>
        <dbReference type="ARBA" id="ARBA00003777"/>
    </source>
</evidence>
<dbReference type="GO" id="GO:0000398">
    <property type="term" value="P:mRNA splicing, via spliceosome"/>
    <property type="evidence" value="ECO:0007669"/>
    <property type="project" value="UniProtKB-UniRule"/>
</dbReference>
<comment type="subunit">
    <text evidence="9">May be part of a spliceosome complex.</text>
</comment>
<feature type="compositionally biased region" description="Low complexity" evidence="10">
    <location>
        <begin position="104"/>
        <end position="119"/>
    </location>
</feature>
<feature type="compositionally biased region" description="Basic and acidic residues" evidence="10">
    <location>
        <begin position="54"/>
        <end position="68"/>
    </location>
</feature>
<proteinExistence type="inferred from homology"/>
<comment type="subcellular location">
    <subcellularLocation>
        <location evidence="2 9">Nucleus</location>
    </subcellularLocation>
</comment>
<evidence type="ECO:0000313" key="12">
    <source>
        <dbReference type="Proteomes" id="UP001063166"/>
    </source>
</evidence>
<evidence type="ECO:0000313" key="11">
    <source>
        <dbReference type="EMBL" id="GLB39801.1"/>
    </source>
</evidence>
<comment type="similarity">
    <text evidence="3 9">Belongs to the SYF2 family.</text>
</comment>
<organism evidence="11 12">
    <name type="scientific">Lyophyllum shimeji</name>
    <name type="common">Hon-shimeji</name>
    <name type="synonym">Tricholoma shimeji</name>
    <dbReference type="NCBI Taxonomy" id="47721"/>
    <lineage>
        <taxon>Eukaryota</taxon>
        <taxon>Fungi</taxon>
        <taxon>Dikarya</taxon>
        <taxon>Basidiomycota</taxon>
        <taxon>Agaricomycotina</taxon>
        <taxon>Agaricomycetes</taxon>
        <taxon>Agaricomycetidae</taxon>
        <taxon>Agaricales</taxon>
        <taxon>Tricholomatineae</taxon>
        <taxon>Lyophyllaceae</taxon>
        <taxon>Lyophyllum</taxon>
    </lineage>
</organism>
<evidence type="ECO:0000256" key="4">
    <source>
        <dbReference type="ARBA" id="ARBA00014745"/>
    </source>
</evidence>
<feature type="compositionally biased region" description="Basic residues" evidence="10">
    <location>
        <begin position="1"/>
        <end position="12"/>
    </location>
</feature>
<keyword evidence="6 9" id="KW-0747">Spliceosome</keyword>
<dbReference type="OrthoDB" id="199717at2759"/>
<feature type="compositionally biased region" description="Basic and acidic residues" evidence="10">
    <location>
        <begin position="14"/>
        <end position="26"/>
    </location>
</feature>
<evidence type="ECO:0000256" key="7">
    <source>
        <dbReference type="ARBA" id="ARBA00023187"/>
    </source>
</evidence>
<dbReference type="AlphaFoldDB" id="A0A9P3PQ98"/>
<dbReference type="EMBL" id="BRPK01000007">
    <property type="protein sequence ID" value="GLB39801.1"/>
    <property type="molecule type" value="Genomic_DNA"/>
</dbReference>
<dbReference type="GO" id="GO:0071014">
    <property type="term" value="C:post-mRNA release spliceosomal complex"/>
    <property type="evidence" value="ECO:0007669"/>
    <property type="project" value="TreeGrafter"/>
</dbReference>
<evidence type="ECO:0000256" key="9">
    <source>
        <dbReference type="RuleBase" id="RU367148"/>
    </source>
</evidence>
<comment type="caution">
    <text evidence="11">The sequence shown here is derived from an EMBL/GenBank/DDBJ whole genome shotgun (WGS) entry which is preliminary data.</text>
</comment>
<protein>
    <recommendedName>
        <fullName evidence="4 9">Pre-mRNA-splicing factor SYF2</fullName>
    </recommendedName>
</protein>
<evidence type="ECO:0000256" key="10">
    <source>
        <dbReference type="SAM" id="MobiDB-lite"/>
    </source>
</evidence>
<sequence>MPATRSSKRNKKAAQAEERTPDEREFASPVTTVVEHVAEAATAFVEKMAGIEPGRNDGEEQRGSEQARESGSPNGHEDEDDKRMDGIEQGGNGGEEQSGEQTRESSTGSGNGNESGATTEGSNGNSVPRLTMDERKAKMEELRKKIAASSRANRASLIEESAKAKITARDAARLERQRKLAETLRAKADAEERGEDVDRKKNWEWTIEENDNWEKKLARKARRADFEFHDDAHAARRRYKKDLDHIKPDLVAYNKQKEMAMGLAPGTLVTFDPAAGSSQLVPTSQEQQLAAANLYRDANTLIYGDNKPSEDAIDRVVSKINQDIDKKSKFSRKRLNEPEGDITYINEQNRVFNKKIARYYDKYTAEIRASFERGTAL</sequence>
<keyword evidence="5 9" id="KW-0507">mRNA processing</keyword>
<evidence type="ECO:0000256" key="6">
    <source>
        <dbReference type="ARBA" id="ARBA00022728"/>
    </source>
</evidence>
<evidence type="ECO:0000256" key="2">
    <source>
        <dbReference type="ARBA" id="ARBA00004123"/>
    </source>
</evidence>